<proteinExistence type="predicted"/>
<protein>
    <submittedName>
        <fullName evidence="1">Uncharacterized protein</fullName>
    </submittedName>
</protein>
<dbReference type="RefSeq" id="WP_013138758.1">
    <property type="nucleotide sequence ID" value="NC_014168.1"/>
</dbReference>
<dbReference type="EMBL" id="CP001958">
    <property type="protein sequence ID" value="ADG98305.1"/>
    <property type="molecule type" value="Genomic_DNA"/>
</dbReference>
<dbReference type="Proteomes" id="UP000002247">
    <property type="component" value="Chromosome"/>
</dbReference>
<sequence length="218" mass="24963">MPDIQFGGEGFQVDIEPNPWQSELAPEHAALVGKPLPELRLPSTETTDVLLPLHQLGRSRIMIITLPQVATEKHPLPEHLADNPLAQGGTLVHQGLHDNYENLASIGFYYTFVVTTQSVEELREIIRPEPRQQFPGLSDPDLKLADLLNLPTFTVEGKRYYEPFAMILWDSLVERVVYPITDCAGYARWAFNWARLRRPDLDFLNYNLDRGAYTRRNR</sequence>
<dbReference type="KEGG" id="srt:Srot_1845"/>
<name>D6Z8M5_SEGRD</name>
<dbReference type="STRING" id="640132.Srot_1845"/>
<gene>
    <name evidence="1" type="ordered locus">Srot_1845</name>
</gene>
<dbReference type="HOGENOM" id="CLU_1266156_0_0_11"/>
<keyword evidence="2" id="KW-1185">Reference proteome</keyword>
<evidence type="ECO:0000313" key="2">
    <source>
        <dbReference type="Proteomes" id="UP000002247"/>
    </source>
</evidence>
<dbReference type="eggNOG" id="COG1225">
    <property type="taxonomic scope" value="Bacteria"/>
</dbReference>
<accession>D6Z8M5</accession>
<organism evidence="1 2">
    <name type="scientific">Segniliparus rotundus (strain ATCC BAA-972 / CDC 1076 / CIP 108378 / DSM 44985 / JCM 13578)</name>
    <dbReference type="NCBI Taxonomy" id="640132"/>
    <lineage>
        <taxon>Bacteria</taxon>
        <taxon>Bacillati</taxon>
        <taxon>Actinomycetota</taxon>
        <taxon>Actinomycetes</taxon>
        <taxon>Mycobacteriales</taxon>
        <taxon>Segniliparaceae</taxon>
        <taxon>Segniliparus</taxon>
    </lineage>
</organism>
<reference evidence="1 2" key="1">
    <citation type="journal article" date="2010" name="Stand. Genomic Sci.">
        <title>Complete genome sequence of Segniliparus rotundus type strain (CDC 1076).</title>
        <authorList>
            <person name="Sikorski J."/>
            <person name="Lapidus A."/>
            <person name="Copeland A."/>
            <person name="Misra M."/>
            <person name="Glavina Del Rio T."/>
            <person name="Nolan M."/>
            <person name="Lucas S."/>
            <person name="Chen F."/>
            <person name="Tice H."/>
            <person name="Cheng J.F."/>
            <person name="Jando M."/>
            <person name="Schneider S."/>
            <person name="Bruce D."/>
            <person name="Goodwin L."/>
            <person name="Pitluck S."/>
            <person name="Liolios K."/>
            <person name="Mikhailova N."/>
            <person name="Pati A."/>
            <person name="Ivanova N."/>
            <person name="Mavromatis K."/>
            <person name="Chen A."/>
            <person name="Palaniappan K."/>
            <person name="Chertkov O."/>
            <person name="Land M."/>
            <person name="Hauser L."/>
            <person name="Chang Y.J."/>
            <person name="Jeffries C.D."/>
            <person name="Brettin T."/>
            <person name="Detter J.C."/>
            <person name="Han C."/>
            <person name="Rohde M."/>
            <person name="Goker M."/>
            <person name="Bristow J."/>
            <person name="Eisen J.A."/>
            <person name="Markowitz V."/>
            <person name="Hugenholtz P."/>
            <person name="Kyrpides N.C."/>
            <person name="Klenk H.P."/>
        </authorList>
    </citation>
    <scope>NUCLEOTIDE SEQUENCE [LARGE SCALE GENOMIC DNA]</scope>
    <source>
        <strain evidence="2">ATCC BAA-972 / CDC 1076 / CIP 108378 / DSM 44985 / JCM 13578</strain>
    </source>
</reference>
<dbReference type="OrthoDB" id="4567915at2"/>
<dbReference type="AlphaFoldDB" id="D6Z8M5"/>
<evidence type="ECO:0000313" key="1">
    <source>
        <dbReference type="EMBL" id="ADG98305.1"/>
    </source>
</evidence>